<evidence type="ECO:0000313" key="2">
    <source>
        <dbReference type="EMBL" id="CAB4147145.1"/>
    </source>
</evidence>
<evidence type="ECO:0000256" key="1">
    <source>
        <dbReference type="SAM" id="MobiDB-lite"/>
    </source>
</evidence>
<evidence type="ECO:0000313" key="3">
    <source>
        <dbReference type="EMBL" id="CAB4178159.1"/>
    </source>
</evidence>
<reference evidence="2" key="1">
    <citation type="submission" date="2020-04" db="EMBL/GenBank/DDBJ databases">
        <authorList>
            <person name="Chiriac C."/>
            <person name="Salcher M."/>
            <person name="Ghai R."/>
            <person name="Kavagutti S V."/>
        </authorList>
    </citation>
    <scope>NUCLEOTIDE SEQUENCE</scope>
</reference>
<evidence type="ECO:0000313" key="4">
    <source>
        <dbReference type="EMBL" id="CAB4187103.1"/>
    </source>
</evidence>
<gene>
    <name evidence="3" type="ORF">UFOVP1011_36</name>
    <name evidence="4" type="ORF">UFOVP1162_28</name>
    <name evidence="5" type="ORF">UFOVP1611_31</name>
    <name evidence="2" type="ORF">UFOVP504_14</name>
</gene>
<dbReference type="EMBL" id="LR797465">
    <property type="protein sequence ID" value="CAB4218664.1"/>
    <property type="molecule type" value="Genomic_DNA"/>
</dbReference>
<name>A0A6J5MJ02_9CAUD</name>
<dbReference type="EMBL" id="LR797101">
    <property type="protein sequence ID" value="CAB4187103.1"/>
    <property type="molecule type" value="Genomic_DNA"/>
</dbReference>
<organism evidence="2">
    <name type="scientific">uncultured Caudovirales phage</name>
    <dbReference type="NCBI Taxonomy" id="2100421"/>
    <lineage>
        <taxon>Viruses</taxon>
        <taxon>Duplodnaviria</taxon>
        <taxon>Heunggongvirae</taxon>
        <taxon>Uroviricota</taxon>
        <taxon>Caudoviricetes</taxon>
        <taxon>Peduoviridae</taxon>
        <taxon>Maltschvirus</taxon>
        <taxon>Maltschvirus maltsch</taxon>
    </lineage>
</organism>
<dbReference type="EMBL" id="LR796485">
    <property type="protein sequence ID" value="CAB4147145.1"/>
    <property type="molecule type" value="Genomic_DNA"/>
</dbReference>
<evidence type="ECO:0000313" key="5">
    <source>
        <dbReference type="EMBL" id="CAB4218664.1"/>
    </source>
</evidence>
<protein>
    <submittedName>
        <fullName evidence="2">Uncharacterized protein</fullName>
    </submittedName>
</protein>
<accession>A0A6J5MJ02</accession>
<proteinExistence type="predicted"/>
<dbReference type="EMBL" id="LR796959">
    <property type="protein sequence ID" value="CAB4178159.1"/>
    <property type="molecule type" value="Genomic_DNA"/>
</dbReference>
<sequence length="264" mass="29419">MVDGAASAAAGGAAMMGTQPSRSRPAFNQKWTEEEVAILRAKWSDVAVSNEDLPRFLRERSLKAARNMAHYLRLGPRPRVRSDKPEKEPINFWCEAEDVILRSNWHITSRQQIAEMVGRTPDAVSHRAGLLELGRSTYAREIVAARAKISIEVARAKQPQGIAWSPEEVAALHQHWPDVEAVHKATGRSKSGVERKARAECLPPRTGYRLPSPDVVRGSKEESRLALRHDPVAKIKRNCLCCSRPFEASTKFIRLCGPCKGSRD</sequence>
<feature type="compositionally biased region" description="Low complexity" evidence="1">
    <location>
        <begin position="1"/>
        <end position="17"/>
    </location>
</feature>
<feature type="region of interest" description="Disordered" evidence="1">
    <location>
        <begin position="1"/>
        <end position="24"/>
    </location>
</feature>